<dbReference type="Gene3D" id="3.80.10.10">
    <property type="entry name" value="Ribonuclease Inhibitor"/>
    <property type="match status" value="1"/>
</dbReference>
<name>A0AAW2XI23_9LAMI</name>
<evidence type="ECO:0000313" key="2">
    <source>
        <dbReference type="EMBL" id="KAL0451545.1"/>
    </source>
</evidence>
<reference evidence="2" key="1">
    <citation type="submission" date="2020-06" db="EMBL/GenBank/DDBJ databases">
        <authorList>
            <person name="Li T."/>
            <person name="Hu X."/>
            <person name="Zhang T."/>
            <person name="Song X."/>
            <person name="Zhang H."/>
            <person name="Dai N."/>
            <person name="Sheng W."/>
            <person name="Hou X."/>
            <person name="Wei L."/>
        </authorList>
    </citation>
    <scope>NUCLEOTIDE SEQUENCE</scope>
    <source>
        <strain evidence="2">KEN1</strain>
        <tissue evidence="2">Leaf</tissue>
    </source>
</reference>
<evidence type="ECO:0000256" key="1">
    <source>
        <dbReference type="SAM" id="SignalP"/>
    </source>
</evidence>
<dbReference type="AlphaFoldDB" id="A0AAW2XI23"/>
<gene>
    <name evidence="2" type="ORF">Slati_1132600</name>
</gene>
<organism evidence="2">
    <name type="scientific">Sesamum latifolium</name>
    <dbReference type="NCBI Taxonomy" id="2727402"/>
    <lineage>
        <taxon>Eukaryota</taxon>
        <taxon>Viridiplantae</taxon>
        <taxon>Streptophyta</taxon>
        <taxon>Embryophyta</taxon>
        <taxon>Tracheophyta</taxon>
        <taxon>Spermatophyta</taxon>
        <taxon>Magnoliopsida</taxon>
        <taxon>eudicotyledons</taxon>
        <taxon>Gunneridae</taxon>
        <taxon>Pentapetalae</taxon>
        <taxon>asterids</taxon>
        <taxon>lamiids</taxon>
        <taxon>Lamiales</taxon>
        <taxon>Pedaliaceae</taxon>
        <taxon>Sesamum</taxon>
    </lineage>
</organism>
<sequence length="90" mass="9840">MGFGIFGSFLVLTLLFKPLVCQQPNTDESFVFEFLQKMGLNPPKDYGFSGAFCEWRGVFCDDKGENVVRLEASGLGLSGVIPDTIGKLKA</sequence>
<keyword evidence="2" id="KW-0808">Transferase</keyword>
<feature type="signal peptide" evidence="1">
    <location>
        <begin position="1"/>
        <end position="22"/>
    </location>
</feature>
<keyword evidence="2" id="KW-0675">Receptor</keyword>
<proteinExistence type="predicted"/>
<dbReference type="GO" id="GO:0016301">
    <property type="term" value="F:kinase activity"/>
    <property type="evidence" value="ECO:0007669"/>
    <property type="project" value="UniProtKB-KW"/>
</dbReference>
<comment type="caution">
    <text evidence="2">The sequence shown here is derived from an EMBL/GenBank/DDBJ whole genome shotgun (WGS) entry which is preliminary data.</text>
</comment>
<protein>
    <submittedName>
        <fullName evidence="2">LRR receptor-like serine/threonine-protein kinase</fullName>
    </submittedName>
</protein>
<keyword evidence="2" id="KW-0418">Kinase</keyword>
<keyword evidence="1" id="KW-0732">Signal</keyword>
<dbReference type="EMBL" id="JACGWN010000004">
    <property type="protein sequence ID" value="KAL0451545.1"/>
    <property type="molecule type" value="Genomic_DNA"/>
</dbReference>
<reference evidence="2" key="2">
    <citation type="journal article" date="2024" name="Plant">
        <title>Genomic evolution and insights into agronomic trait innovations of Sesamum species.</title>
        <authorList>
            <person name="Miao H."/>
            <person name="Wang L."/>
            <person name="Qu L."/>
            <person name="Liu H."/>
            <person name="Sun Y."/>
            <person name="Le M."/>
            <person name="Wang Q."/>
            <person name="Wei S."/>
            <person name="Zheng Y."/>
            <person name="Lin W."/>
            <person name="Duan Y."/>
            <person name="Cao H."/>
            <person name="Xiong S."/>
            <person name="Wang X."/>
            <person name="Wei L."/>
            <person name="Li C."/>
            <person name="Ma Q."/>
            <person name="Ju M."/>
            <person name="Zhao R."/>
            <person name="Li G."/>
            <person name="Mu C."/>
            <person name="Tian Q."/>
            <person name="Mei H."/>
            <person name="Zhang T."/>
            <person name="Gao T."/>
            <person name="Zhang H."/>
        </authorList>
    </citation>
    <scope>NUCLEOTIDE SEQUENCE</scope>
    <source>
        <strain evidence="2">KEN1</strain>
    </source>
</reference>
<accession>A0AAW2XI23</accession>
<feature type="chain" id="PRO_5043486854" evidence="1">
    <location>
        <begin position="23"/>
        <end position="90"/>
    </location>
</feature>
<dbReference type="InterPro" id="IPR032675">
    <property type="entry name" value="LRR_dom_sf"/>
</dbReference>